<evidence type="ECO:0000313" key="2">
    <source>
        <dbReference type="Proteomes" id="UP001283361"/>
    </source>
</evidence>
<gene>
    <name evidence="1" type="ORF">RRG08_043691</name>
</gene>
<accession>A0AAE0ZP63</accession>
<dbReference type="Proteomes" id="UP001283361">
    <property type="component" value="Unassembled WGS sequence"/>
</dbReference>
<dbReference type="AlphaFoldDB" id="A0AAE0ZP63"/>
<sequence>MRTRYSRFRYLSGPSTPSTFNPLPESVRFACFLNTGDPAHPVSTHDYSDSDPSRLSLELRGLGAALKFQAPSFGKLGVTAHDGDVDLRNGGVLRLGCSVALRYRNCVFIAMIPGLPTDRLRRLRQVTPPLPNVADKTLCESSIHPVWLERANTLVTATTSSRSNWLV</sequence>
<keyword evidence="2" id="KW-1185">Reference proteome</keyword>
<dbReference type="EMBL" id="JAWDGP010003622">
    <property type="protein sequence ID" value="KAK3772476.1"/>
    <property type="molecule type" value="Genomic_DNA"/>
</dbReference>
<comment type="caution">
    <text evidence="1">The sequence shown here is derived from an EMBL/GenBank/DDBJ whole genome shotgun (WGS) entry which is preliminary data.</text>
</comment>
<name>A0AAE0ZP63_9GAST</name>
<evidence type="ECO:0000313" key="1">
    <source>
        <dbReference type="EMBL" id="KAK3772476.1"/>
    </source>
</evidence>
<reference evidence="1" key="1">
    <citation type="journal article" date="2023" name="G3 (Bethesda)">
        <title>A reference genome for the long-term kleptoplast-retaining sea slug Elysia crispata morphotype clarki.</title>
        <authorList>
            <person name="Eastman K.E."/>
            <person name="Pendleton A.L."/>
            <person name="Shaikh M.A."/>
            <person name="Suttiyut T."/>
            <person name="Ogas R."/>
            <person name="Tomko P."/>
            <person name="Gavelis G."/>
            <person name="Widhalm J.R."/>
            <person name="Wisecaver J.H."/>
        </authorList>
    </citation>
    <scope>NUCLEOTIDE SEQUENCE</scope>
    <source>
        <strain evidence="1">ECLA1</strain>
    </source>
</reference>
<proteinExistence type="predicted"/>
<protein>
    <submittedName>
        <fullName evidence="1">Uncharacterized protein</fullName>
    </submittedName>
</protein>
<organism evidence="1 2">
    <name type="scientific">Elysia crispata</name>
    <name type="common">lettuce slug</name>
    <dbReference type="NCBI Taxonomy" id="231223"/>
    <lineage>
        <taxon>Eukaryota</taxon>
        <taxon>Metazoa</taxon>
        <taxon>Spiralia</taxon>
        <taxon>Lophotrochozoa</taxon>
        <taxon>Mollusca</taxon>
        <taxon>Gastropoda</taxon>
        <taxon>Heterobranchia</taxon>
        <taxon>Euthyneura</taxon>
        <taxon>Panpulmonata</taxon>
        <taxon>Sacoglossa</taxon>
        <taxon>Placobranchoidea</taxon>
        <taxon>Plakobranchidae</taxon>
        <taxon>Elysia</taxon>
    </lineage>
</organism>